<dbReference type="Proteomes" id="UP000006556">
    <property type="component" value="Chromosome"/>
</dbReference>
<name>A5D081_PELTS</name>
<dbReference type="PANTHER" id="PTHR30313:SF2">
    <property type="entry name" value="DNA PRIMASE"/>
    <property type="match status" value="1"/>
</dbReference>
<dbReference type="STRING" id="370438.PTH_2164"/>
<dbReference type="EMBL" id="AP009389">
    <property type="protein sequence ID" value="BAF60345.1"/>
    <property type="molecule type" value="Genomic_DNA"/>
</dbReference>
<dbReference type="HOGENOM" id="CLU_871091_0_0_9"/>
<dbReference type="GO" id="GO:0006269">
    <property type="term" value="P:DNA replication, synthesis of primer"/>
    <property type="evidence" value="ECO:0007669"/>
    <property type="project" value="UniProtKB-KW"/>
</dbReference>
<dbReference type="Gene3D" id="3.40.1360.10">
    <property type="match status" value="1"/>
</dbReference>
<accession>A5D081</accession>
<dbReference type="Pfam" id="PF13155">
    <property type="entry name" value="Toprim_2"/>
    <property type="match status" value="1"/>
</dbReference>
<keyword evidence="6" id="KW-0804">Transcription</keyword>
<keyword evidence="3" id="KW-0808">Transferase</keyword>
<evidence type="ECO:0000256" key="2">
    <source>
        <dbReference type="ARBA" id="ARBA00022515"/>
    </source>
</evidence>
<keyword evidence="9" id="KW-1185">Reference proteome</keyword>
<organism evidence="8 9">
    <name type="scientific">Pelotomaculum thermopropionicum (strain DSM 13744 / JCM 10971 / SI)</name>
    <dbReference type="NCBI Taxonomy" id="370438"/>
    <lineage>
        <taxon>Bacteria</taxon>
        <taxon>Bacillati</taxon>
        <taxon>Bacillota</taxon>
        <taxon>Clostridia</taxon>
        <taxon>Eubacteriales</taxon>
        <taxon>Desulfotomaculaceae</taxon>
        <taxon>Pelotomaculum</taxon>
    </lineage>
</organism>
<dbReference type="Gene3D" id="3.90.580.10">
    <property type="entry name" value="Zinc finger, CHC2-type domain"/>
    <property type="match status" value="1"/>
</dbReference>
<dbReference type="InterPro" id="IPR036977">
    <property type="entry name" value="DNA_primase_Znf_CHC2"/>
</dbReference>
<keyword evidence="5" id="KW-0235">DNA replication</keyword>
<sequence length="315" mass="36279">MVIIRGREVDVDVTRELEKYDWRRPRWTGDKLHACSPFRHERHPSFAVRLDNGVWIDSGSDDEGWRKGNIIKLLAFLRNETYQETADYLLEEYGPFAGDPDHLRLTYDLTPRTAPVSLDPAVLDEFKYRHPYLTERRGIEEKWQRAFRVGYDRKHRAVTFPWYDRQGRLVNVKFRSVTDKRFWFYGDGQPVGDHVYALNFIYKAGKRLAYVVESEIDAITLWQAGFPAVALGGANLSPRQRELIIQSPLECLVVATDNDKAGRRIARTIAGQLGGFKAVQAIDLPGHVKDVNDLTREELLEVAARTRAMPFNFAA</sequence>
<dbReference type="GO" id="GO:0000428">
    <property type="term" value="C:DNA-directed RNA polymerase complex"/>
    <property type="evidence" value="ECO:0007669"/>
    <property type="project" value="UniProtKB-KW"/>
</dbReference>
<evidence type="ECO:0000259" key="7">
    <source>
        <dbReference type="PROSITE" id="PS50880"/>
    </source>
</evidence>
<reference evidence="9" key="1">
    <citation type="journal article" date="2008" name="Genome Res.">
        <title>The genome of Pelotomaculum thermopropionicum reveals niche-associated evolution in anaerobic microbiota.</title>
        <authorList>
            <person name="Kosaka T."/>
            <person name="Kato S."/>
            <person name="Shimoyama T."/>
            <person name="Ishii S."/>
            <person name="Abe T."/>
            <person name="Watanabe K."/>
        </authorList>
    </citation>
    <scope>NUCLEOTIDE SEQUENCE [LARGE SCALE GENOMIC DNA]</scope>
    <source>
        <strain evidence="9">DSM 13744 / JCM 10971 / SI</strain>
    </source>
</reference>
<dbReference type="SUPFAM" id="SSF57783">
    <property type="entry name" value="Zinc beta-ribbon"/>
    <property type="match status" value="1"/>
</dbReference>
<dbReference type="PROSITE" id="PS50880">
    <property type="entry name" value="TOPRIM"/>
    <property type="match status" value="1"/>
</dbReference>
<evidence type="ECO:0000256" key="5">
    <source>
        <dbReference type="ARBA" id="ARBA00022705"/>
    </source>
</evidence>
<evidence type="ECO:0000256" key="1">
    <source>
        <dbReference type="ARBA" id="ARBA00022478"/>
    </source>
</evidence>
<dbReference type="AlphaFoldDB" id="A5D081"/>
<evidence type="ECO:0000313" key="8">
    <source>
        <dbReference type="EMBL" id="BAF60345.1"/>
    </source>
</evidence>
<dbReference type="PANTHER" id="PTHR30313">
    <property type="entry name" value="DNA PRIMASE"/>
    <property type="match status" value="1"/>
</dbReference>
<evidence type="ECO:0000313" key="9">
    <source>
        <dbReference type="Proteomes" id="UP000006556"/>
    </source>
</evidence>
<dbReference type="GO" id="GO:0005737">
    <property type="term" value="C:cytoplasm"/>
    <property type="evidence" value="ECO:0007669"/>
    <property type="project" value="TreeGrafter"/>
</dbReference>
<keyword evidence="4" id="KW-0548">Nucleotidyltransferase</keyword>
<gene>
    <name evidence="8" type="primary">DnaG</name>
    <name evidence="8" type="ordered locus">PTH_2164</name>
</gene>
<dbReference type="eggNOG" id="COG0358">
    <property type="taxonomic scope" value="Bacteria"/>
</dbReference>
<dbReference type="SUPFAM" id="SSF56731">
    <property type="entry name" value="DNA primase core"/>
    <property type="match status" value="1"/>
</dbReference>
<dbReference type="KEGG" id="pth:PTH_2164"/>
<dbReference type="InterPro" id="IPR050219">
    <property type="entry name" value="DnaG_primase"/>
</dbReference>
<proteinExistence type="predicted"/>
<dbReference type="GO" id="GO:0008270">
    <property type="term" value="F:zinc ion binding"/>
    <property type="evidence" value="ECO:0007669"/>
    <property type="project" value="InterPro"/>
</dbReference>
<feature type="domain" description="Toprim" evidence="7">
    <location>
        <begin position="207"/>
        <end position="299"/>
    </location>
</feature>
<dbReference type="SMART" id="SM00493">
    <property type="entry name" value="TOPRIM"/>
    <property type="match status" value="1"/>
</dbReference>
<evidence type="ECO:0000256" key="6">
    <source>
        <dbReference type="ARBA" id="ARBA00023163"/>
    </source>
</evidence>
<keyword evidence="1" id="KW-0240">DNA-directed RNA polymerase</keyword>
<dbReference type="GO" id="GO:0016779">
    <property type="term" value="F:nucleotidyltransferase activity"/>
    <property type="evidence" value="ECO:0007669"/>
    <property type="project" value="UniProtKB-KW"/>
</dbReference>
<dbReference type="CDD" id="cd03364">
    <property type="entry name" value="TOPRIM_DnaG_primases"/>
    <property type="match status" value="1"/>
</dbReference>
<protein>
    <submittedName>
        <fullName evidence="8">DNA primase</fullName>
    </submittedName>
</protein>
<dbReference type="InterPro" id="IPR006171">
    <property type="entry name" value="TOPRIM_dom"/>
</dbReference>
<dbReference type="GO" id="GO:0003677">
    <property type="term" value="F:DNA binding"/>
    <property type="evidence" value="ECO:0007669"/>
    <property type="project" value="InterPro"/>
</dbReference>
<dbReference type="InterPro" id="IPR034151">
    <property type="entry name" value="TOPRIM_DnaG_bac"/>
</dbReference>
<evidence type="ECO:0000256" key="3">
    <source>
        <dbReference type="ARBA" id="ARBA00022679"/>
    </source>
</evidence>
<evidence type="ECO:0000256" key="4">
    <source>
        <dbReference type="ARBA" id="ARBA00022695"/>
    </source>
</evidence>
<dbReference type="GO" id="GO:1990077">
    <property type="term" value="C:primosome complex"/>
    <property type="evidence" value="ECO:0007669"/>
    <property type="project" value="UniProtKB-KW"/>
</dbReference>
<keyword evidence="2" id="KW-0639">Primosome</keyword>